<proteinExistence type="predicted"/>
<dbReference type="EMBL" id="MU865041">
    <property type="protein sequence ID" value="KAK4459267.1"/>
    <property type="molecule type" value="Genomic_DNA"/>
</dbReference>
<name>A0AAV9HFI5_9PEZI</name>
<dbReference type="AlphaFoldDB" id="A0AAV9HFI5"/>
<comment type="caution">
    <text evidence="1">The sequence shown here is derived from an EMBL/GenBank/DDBJ whole genome shotgun (WGS) entry which is preliminary data.</text>
</comment>
<evidence type="ECO:0000313" key="1">
    <source>
        <dbReference type="EMBL" id="KAK4459267.1"/>
    </source>
</evidence>
<sequence>MLSLVPKWAYVLQVLAAGFNPKYGQVHRSGACHQGLHFQDPIHLVQYIKHDYIPSSTSHSLLTRRKRPFTSVHFLFNFFSILSKLLPSSYTHIRFID</sequence>
<gene>
    <name evidence="1" type="ORF">QBC42DRAFT_274752</name>
</gene>
<accession>A0AAV9HFI5</accession>
<keyword evidence="2" id="KW-1185">Reference proteome</keyword>
<reference evidence="1" key="1">
    <citation type="journal article" date="2023" name="Mol. Phylogenet. Evol.">
        <title>Genome-scale phylogeny and comparative genomics of the fungal order Sordariales.</title>
        <authorList>
            <person name="Hensen N."/>
            <person name="Bonometti L."/>
            <person name="Westerberg I."/>
            <person name="Brannstrom I.O."/>
            <person name="Guillou S."/>
            <person name="Cros-Aarteil S."/>
            <person name="Calhoun S."/>
            <person name="Haridas S."/>
            <person name="Kuo A."/>
            <person name="Mondo S."/>
            <person name="Pangilinan J."/>
            <person name="Riley R."/>
            <person name="LaButti K."/>
            <person name="Andreopoulos B."/>
            <person name="Lipzen A."/>
            <person name="Chen C."/>
            <person name="Yan M."/>
            <person name="Daum C."/>
            <person name="Ng V."/>
            <person name="Clum A."/>
            <person name="Steindorff A."/>
            <person name="Ohm R.A."/>
            <person name="Martin F."/>
            <person name="Silar P."/>
            <person name="Natvig D.O."/>
            <person name="Lalanne C."/>
            <person name="Gautier V."/>
            <person name="Ament-Velasquez S.L."/>
            <person name="Kruys A."/>
            <person name="Hutchinson M.I."/>
            <person name="Powell A.J."/>
            <person name="Barry K."/>
            <person name="Miller A.N."/>
            <person name="Grigoriev I.V."/>
            <person name="Debuchy R."/>
            <person name="Gladieux P."/>
            <person name="Hiltunen Thoren M."/>
            <person name="Johannesson H."/>
        </authorList>
    </citation>
    <scope>NUCLEOTIDE SEQUENCE</scope>
    <source>
        <strain evidence="1">PSN324</strain>
    </source>
</reference>
<evidence type="ECO:0000313" key="2">
    <source>
        <dbReference type="Proteomes" id="UP001321749"/>
    </source>
</evidence>
<organism evidence="1 2">
    <name type="scientific">Cladorrhinum samala</name>
    <dbReference type="NCBI Taxonomy" id="585594"/>
    <lineage>
        <taxon>Eukaryota</taxon>
        <taxon>Fungi</taxon>
        <taxon>Dikarya</taxon>
        <taxon>Ascomycota</taxon>
        <taxon>Pezizomycotina</taxon>
        <taxon>Sordariomycetes</taxon>
        <taxon>Sordariomycetidae</taxon>
        <taxon>Sordariales</taxon>
        <taxon>Podosporaceae</taxon>
        <taxon>Cladorrhinum</taxon>
    </lineage>
</organism>
<reference evidence="1" key="2">
    <citation type="submission" date="2023-06" db="EMBL/GenBank/DDBJ databases">
        <authorList>
            <consortium name="Lawrence Berkeley National Laboratory"/>
            <person name="Mondo S.J."/>
            <person name="Hensen N."/>
            <person name="Bonometti L."/>
            <person name="Westerberg I."/>
            <person name="Brannstrom I.O."/>
            <person name="Guillou S."/>
            <person name="Cros-Aarteil S."/>
            <person name="Calhoun S."/>
            <person name="Haridas S."/>
            <person name="Kuo A."/>
            <person name="Pangilinan J."/>
            <person name="Riley R."/>
            <person name="Labutti K."/>
            <person name="Andreopoulos B."/>
            <person name="Lipzen A."/>
            <person name="Chen C."/>
            <person name="Yanf M."/>
            <person name="Daum C."/>
            <person name="Ng V."/>
            <person name="Clum A."/>
            <person name="Steindorff A."/>
            <person name="Ohm R."/>
            <person name="Martin F."/>
            <person name="Silar P."/>
            <person name="Natvig D."/>
            <person name="Lalanne C."/>
            <person name="Gautier V."/>
            <person name="Ament-Velasquez S.L."/>
            <person name="Kruys A."/>
            <person name="Hutchinson M.I."/>
            <person name="Powell A.J."/>
            <person name="Barry K."/>
            <person name="Miller A.N."/>
            <person name="Grigoriev I.V."/>
            <person name="Debuchy R."/>
            <person name="Gladieux P."/>
            <person name="Thoren M.H."/>
            <person name="Johannesson H."/>
        </authorList>
    </citation>
    <scope>NUCLEOTIDE SEQUENCE</scope>
    <source>
        <strain evidence="1">PSN324</strain>
    </source>
</reference>
<protein>
    <submittedName>
        <fullName evidence="1">Uncharacterized protein</fullName>
    </submittedName>
</protein>
<dbReference type="Proteomes" id="UP001321749">
    <property type="component" value="Unassembled WGS sequence"/>
</dbReference>